<name>A0A229NSX8_9BACL</name>
<dbReference type="PANTHER" id="PTHR30061:SF50">
    <property type="entry name" value="MALTOSE_MALTODEXTRIN-BINDING PERIPLASMIC PROTEIN"/>
    <property type="match status" value="1"/>
</dbReference>
<accession>A0A229NSX8</accession>
<protein>
    <submittedName>
        <fullName evidence="5">ABC transporter substrate-binding protein</fullName>
    </submittedName>
</protein>
<dbReference type="GO" id="GO:1901982">
    <property type="term" value="F:maltose binding"/>
    <property type="evidence" value="ECO:0007669"/>
    <property type="project" value="TreeGrafter"/>
</dbReference>
<dbReference type="OrthoDB" id="9808332at2"/>
<dbReference type="PROSITE" id="PS51257">
    <property type="entry name" value="PROKAR_LIPOPROTEIN"/>
    <property type="match status" value="1"/>
</dbReference>
<dbReference type="GO" id="GO:0042956">
    <property type="term" value="P:maltodextrin transmembrane transport"/>
    <property type="evidence" value="ECO:0007669"/>
    <property type="project" value="TreeGrafter"/>
</dbReference>
<keyword evidence="2" id="KW-0813">Transport</keyword>
<dbReference type="Gene3D" id="3.40.190.10">
    <property type="entry name" value="Periplasmic binding protein-like II"/>
    <property type="match status" value="2"/>
</dbReference>
<sequence length="412" mass="45381">MRIKSGSAILIGVLMAGSLLAGCSSGEGESGGKTTLNVWAMGDSSKPMEEMAIAFSKENPDIAVKVQAIPWGSAHDKLVTAVASKKGPDVLQMGSTWMAEFGNAGALADLTDELGKYPELAPENFFEGTVNSNRYEGRAIGVPWLAETRVLFYRTDLLKSVGYESAPKTWEELEDASRKLTERGPGMYGFNVDVKEPTFSFMFARQNGSGLIQDGQAQFEQAPFREAVDYLDGFIQKGYSPVDLGLDMTQTFGGKGIVPMFISGPWVIKQVRDQVPDVEGKWATAVLPAKENNISSLGGSNLSVFEFSKNKDEALKFIAFLSRTDNQLKWMDATGELPASKKAWEDPKLSDDPNMKVVGEQLQQAEPMPIVGPWDRISQNYLKTFEQIFRTDGDHEKLLQEFNSMAQRLLDR</sequence>
<dbReference type="Proteomes" id="UP000215145">
    <property type="component" value="Unassembled WGS sequence"/>
</dbReference>
<evidence type="ECO:0000313" key="6">
    <source>
        <dbReference type="Proteomes" id="UP000215145"/>
    </source>
</evidence>
<reference evidence="5 6" key="1">
    <citation type="submission" date="2017-07" db="EMBL/GenBank/DDBJ databases">
        <title>Paenibacillus herberti R33 genome sequencing and assembly.</title>
        <authorList>
            <person name="Su W."/>
        </authorList>
    </citation>
    <scope>NUCLEOTIDE SEQUENCE [LARGE SCALE GENOMIC DNA]</scope>
    <source>
        <strain evidence="5 6">R33</strain>
    </source>
</reference>
<evidence type="ECO:0000313" key="5">
    <source>
        <dbReference type="EMBL" id="OXM12998.1"/>
    </source>
</evidence>
<organism evidence="5 6">
    <name type="scientific">Paenibacillus herberti</name>
    <dbReference type="NCBI Taxonomy" id="1619309"/>
    <lineage>
        <taxon>Bacteria</taxon>
        <taxon>Bacillati</taxon>
        <taxon>Bacillota</taxon>
        <taxon>Bacilli</taxon>
        <taxon>Bacillales</taxon>
        <taxon>Paenibacillaceae</taxon>
        <taxon>Paenibacillus</taxon>
    </lineage>
</organism>
<dbReference type="PANTHER" id="PTHR30061">
    <property type="entry name" value="MALTOSE-BINDING PERIPLASMIC PROTEIN"/>
    <property type="match status" value="1"/>
</dbReference>
<gene>
    <name evidence="5" type="ORF">CGZ75_22700</name>
</gene>
<comment type="caution">
    <text evidence="5">The sequence shown here is derived from an EMBL/GenBank/DDBJ whole genome shotgun (WGS) entry which is preliminary data.</text>
</comment>
<dbReference type="GO" id="GO:0015768">
    <property type="term" value="P:maltose transport"/>
    <property type="evidence" value="ECO:0007669"/>
    <property type="project" value="TreeGrafter"/>
</dbReference>
<comment type="similarity">
    <text evidence="1">Belongs to the bacterial solute-binding protein 1 family.</text>
</comment>
<dbReference type="CDD" id="cd14747">
    <property type="entry name" value="PBP2_MalE"/>
    <property type="match status" value="1"/>
</dbReference>
<dbReference type="AlphaFoldDB" id="A0A229NSX8"/>
<dbReference type="GO" id="GO:0055052">
    <property type="term" value="C:ATP-binding cassette (ABC) transporter complex, substrate-binding subunit-containing"/>
    <property type="evidence" value="ECO:0007669"/>
    <property type="project" value="TreeGrafter"/>
</dbReference>
<dbReference type="EMBL" id="NMUQ01000004">
    <property type="protein sequence ID" value="OXM12998.1"/>
    <property type="molecule type" value="Genomic_DNA"/>
</dbReference>
<dbReference type="SUPFAM" id="SSF53850">
    <property type="entry name" value="Periplasmic binding protein-like II"/>
    <property type="match status" value="1"/>
</dbReference>
<keyword evidence="3 4" id="KW-0732">Signal</keyword>
<keyword evidence="6" id="KW-1185">Reference proteome</keyword>
<evidence type="ECO:0000256" key="3">
    <source>
        <dbReference type="ARBA" id="ARBA00022729"/>
    </source>
</evidence>
<proteinExistence type="inferred from homology"/>
<evidence type="ECO:0000256" key="1">
    <source>
        <dbReference type="ARBA" id="ARBA00008520"/>
    </source>
</evidence>
<feature type="signal peptide" evidence="4">
    <location>
        <begin position="1"/>
        <end position="21"/>
    </location>
</feature>
<dbReference type="Pfam" id="PF01547">
    <property type="entry name" value="SBP_bac_1"/>
    <property type="match status" value="1"/>
</dbReference>
<dbReference type="RefSeq" id="WP_089526598.1">
    <property type="nucleotide sequence ID" value="NZ_NMUQ01000004.1"/>
</dbReference>
<dbReference type="InterPro" id="IPR006059">
    <property type="entry name" value="SBP"/>
</dbReference>
<evidence type="ECO:0000256" key="4">
    <source>
        <dbReference type="SAM" id="SignalP"/>
    </source>
</evidence>
<evidence type="ECO:0000256" key="2">
    <source>
        <dbReference type="ARBA" id="ARBA00022448"/>
    </source>
</evidence>
<feature type="chain" id="PRO_5038945523" evidence="4">
    <location>
        <begin position="22"/>
        <end position="412"/>
    </location>
</feature>